<feature type="compositionally biased region" description="Polar residues" evidence="5">
    <location>
        <begin position="275"/>
        <end position="284"/>
    </location>
</feature>
<feature type="transmembrane region" description="Helical" evidence="6">
    <location>
        <begin position="73"/>
        <end position="97"/>
    </location>
</feature>
<evidence type="ECO:0000256" key="5">
    <source>
        <dbReference type="SAM" id="MobiDB-lite"/>
    </source>
</evidence>
<evidence type="ECO:0000256" key="2">
    <source>
        <dbReference type="ARBA" id="ARBA00022692"/>
    </source>
</evidence>
<reference evidence="7 8" key="1">
    <citation type="submission" date="2019-07" db="EMBL/GenBank/DDBJ databases">
        <authorList>
            <person name="Friedrich A."/>
            <person name="Schacherer J."/>
        </authorList>
    </citation>
    <scope>NUCLEOTIDE SEQUENCE [LARGE SCALE GENOMIC DNA]</scope>
</reference>
<dbReference type="InterPro" id="IPR004776">
    <property type="entry name" value="Mem_transp_PIN-like"/>
</dbReference>
<feature type="compositionally biased region" description="Acidic residues" evidence="5">
    <location>
        <begin position="262"/>
        <end position="271"/>
    </location>
</feature>
<feature type="transmembrane region" description="Helical" evidence="6">
    <location>
        <begin position="42"/>
        <end position="61"/>
    </location>
</feature>
<feature type="transmembrane region" description="Helical" evidence="6">
    <location>
        <begin position="453"/>
        <end position="473"/>
    </location>
</feature>
<dbReference type="EMBL" id="CABFWN010000006">
    <property type="protein sequence ID" value="VUG20112.1"/>
    <property type="molecule type" value="Genomic_DNA"/>
</dbReference>
<keyword evidence="8" id="KW-1185">Reference proteome</keyword>
<keyword evidence="4 6" id="KW-0472">Membrane</keyword>
<feature type="region of interest" description="Disordered" evidence="5">
    <location>
        <begin position="174"/>
        <end position="213"/>
    </location>
</feature>
<feature type="transmembrane region" description="Helical" evidence="6">
    <location>
        <begin position="139"/>
        <end position="160"/>
    </location>
</feature>
<evidence type="ECO:0000313" key="8">
    <source>
        <dbReference type="Proteomes" id="UP000478008"/>
    </source>
</evidence>
<feature type="transmembrane region" description="Helical" evidence="6">
    <location>
        <begin position="532"/>
        <end position="552"/>
    </location>
</feature>
<keyword evidence="2 6" id="KW-0812">Transmembrane</keyword>
<gene>
    <name evidence="7" type="primary">ECM3</name>
    <name evidence="7" type="ORF">DEBR0S6_08218G</name>
</gene>
<dbReference type="Proteomes" id="UP000478008">
    <property type="component" value="Unassembled WGS sequence"/>
</dbReference>
<dbReference type="Pfam" id="PF03547">
    <property type="entry name" value="Mem_trans"/>
    <property type="match status" value="1"/>
</dbReference>
<evidence type="ECO:0000313" key="7">
    <source>
        <dbReference type="EMBL" id="VUG20112.1"/>
    </source>
</evidence>
<feature type="compositionally biased region" description="Basic and acidic residues" evidence="5">
    <location>
        <begin position="236"/>
        <end position="245"/>
    </location>
</feature>
<dbReference type="PANTHER" id="PTHR31274">
    <property type="entry name" value="PROTEIN ECM3"/>
    <property type="match status" value="1"/>
</dbReference>
<feature type="compositionally biased region" description="Basic and acidic residues" evidence="5">
    <location>
        <begin position="366"/>
        <end position="382"/>
    </location>
</feature>
<keyword evidence="3 6" id="KW-1133">Transmembrane helix</keyword>
<feature type="transmembrane region" description="Helical" evidence="6">
    <location>
        <begin position="601"/>
        <end position="621"/>
    </location>
</feature>
<organism evidence="7 8">
    <name type="scientific">Dekkera bruxellensis</name>
    <name type="common">Brettanomyces custersii</name>
    <dbReference type="NCBI Taxonomy" id="5007"/>
    <lineage>
        <taxon>Eukaryota</taxon>
        <taxon>Fungi</taxon>
        <taxon>Dikarya</taxon>
        <taxon>Ascomycota</taxon>
        <taxon>Saccharomycotina</taxon>
        <taxon>Pichiomycetes</taxon>
        <taxon>Pichiales</taxon>
        <taxon>Pichiaceae</taxon>
        <taxon>Brettanomyces</taxon>
    </lineage>
</organism>
<evidence type="ECO:0000256" key="1">
    <source>
        <dbReference type="ARBA" id="ARBA00004141"/>
    </source>
</evidence>
<evidence type="ECO:0000256" key="6">
    <source>
        <dbReference type="SAM" id="Phobius"/>
    </source>
</evidence>
<evidence type="ECO:0000256" key="3">
    <source>
        <dbReference type="ARBA" id="ARBA00022989"/>
    </source>
</evidence>
<dbReference type="InterPro" id="IPR040254">
    <property type="entry name" value="Ecm3-like"/>
</dbReference>
<protein>
    <submittedName>
        <fullName evidence="7">DEBR0S6_08218g1_1</fullName>
    </submittedName>
</protein>
<dbReference type="PANTHER" id="PTHR31274:SF1">
    <property type="entry name" value="AGL149CP"/>
    <property type="match status" value="1"/>
</dbReference>
<name>A0A7D9D3A0_DEKBR</name>
<feature type="compositionally biased region" description="Low complexity" evidence="5">
    <location>
        <begin position="383"/>
        <end position="399"/>
    </location>
</feature>
<feature type="region of interest" description="Disordered" evidence="5">
    <location>
        <begin position="225"/>
        <end position="284"/>
    </location>
</feature>
<sequence>MSVPLGTIIYIAVKPIFKIYLIIGVGVLMARLNVLTVDTSRNISSLAVMVLLPALAFDKIVTNIDNSDIKQIATIVIVSFFMMGSGSIGTFLIGAALGCPVSWYGGLLSCGLLPNISDLPIAYLQSMESSNILKHVDKGVSYVCIFLALQMIVQFNFGGFKLIELDFRKQLNSDDDEDDLEQGSQIGDSDAIVDGSTPAGETHTPGEGTSSLQEDYAGSTLLKEALPSSESTSGEENAKTGDARHRTVRATSPSPRITAEGPQEEAVEQEETAPISPTSTLSSLDSIIDNASVNPRNKAPEPLYRGDSVGGHSALSRLASRLSYSSALSRKASVPNSILSTTNSRTQAPENMDDIVRVYSHFNELKQSKEEEKERKRMEKLESGTSSTSSSSTSLGLEKQPGPGFVARKKYQLQKAKRGLRKTKKTLRHLDYWKIFKEAVNVLLTSTLKPCSVAVVLSIIVCMIPWVKALFVFTDQATMPNAPDHQPALSFLMDFTSYIGAAEVPIGLLLLGGTIGRLSLSKLPTGTWRTPVGVTFFKLFVFPVIGCALNSKLHKDGLFYNEDILYFICNINFCLPPATSLIYITAFYTPVGSKSTLQMDCLALAYIFHYICLVVCLPFVTSYTMKVALGY</sequence>
<accession>A0A7D9D3A0</accession>
<feature type="region of interest" description="Disordered" evidence="5">
    <location>
        <begin position="366"/>
        <end position="403"/>
    </location>
</feature>
<evidence type="ECO:0000256" key="4">
    <source>
        <dbReference type="ARBA" id="ARBA00023136"/>
    </source>
</evidence>
<feature type="transmembrane region" description="Helical" evidence="6">
    <location>
        <begin position="7"/>
        <end position="30"/>
    </location>
</feature>
<feature type="transmembrane region" description="Helical" evidence="6">
    <location>
        <begin position="498"/>
        <end position="520"/>
    </location>
</feature>
<dbReference type="GO" id="GO:0016020">
    <property type="term" value="C:membrane"/>
    <property type="evidence" value="ECO:0007669"/>
    <property type="project" value="UniProtKB-SubCell"/>
</dbReference>
<feature type="transmembrane region" description="Helical" evidence="6">
    <location>
        <begin position="564"/>
        <end position="589"/>
    </location>
</feature>
<dbReference type="GO" id="GO:0055085">
    <property type="term" value="P:transmembrane transport"/>
    <property type="evidence" value="ECO:0007669"/>
    <property type="project" value="InterPro"/>
</dbReference>
<comment type="subcellular location">
    <subcellularLocation>
        <location evidence="1">Membrane</location>
        <topology evidence="1">Multi-pass membrane protein</topology>
    </subcellularLocation>
</comment>
<dbReference type="AlphaFoldDB" id="A0A7D9D3A0"/>
<proteinExistence type="predicted"/>